<feature type="domain" description="Homeobox" evidence="9">
    <location>
        <begin position="46"/>
        <end position="106"/>
    </location>
</feature>
<dbReference type="GO" id="GO:0009952">
    <property type="term" value="P:anterior/posterior pattern specification"/>
    <property type="evidence" value="ECO:0007669"/>
    <property type="project" value="TreeGrafter"/>
</dbReference>
<sequence length="243" mass="28415">MSAYDWQPQQQFVVTDTQLPEVKDQKSSNRPLVIGFHIVLYCAFSGASKRSRQTYSKYQTAVLETVFQTSRYIVRNKRQQMSAELSLTERQIKIWFQNRRMKEKKCHKEAPRIVVDQHMPRLQGESCPVVGYPEDYNNLIEPAEELHDDDVFANGYHSAVVSKHQPDNGGGYAVYGGYDFLTPDPYDQRMTKQQCWPAHSVDFHQDLYDDHDSTHFQRLPTTHHHYPLNSQVSAFIRRHCSYL</sequence>
<evidence type="ECO:0000256" key="4">
    <source>
        <dbReference type="ARBA" id="ARBA00023125"/>
    </source>
</evidence>
<dbReference type="GO" id="GO:0005634">
    <property type="term" value="C:nucleus"/>
    <property type="evidence" value="ECO:0007669"/>
    <property type="project" value="UniProtKB-SubCell"/>
</dbReference>
<organism evidence="10 11">
    <name type="scientific">Aphis craccivora</name>
    <name type="common">Cowpea aphid</name>
    <dbReference type="NCBI Taxonomy" id="307492"/>
    <lineage>
        <taxon>Eukaryota</taxon>
        <taxon>Metazoa</taxon>
        <taxon>Ecdysozoa</taxon>
        <taxon>Arthropoda</taxon>
        <taxon>Hexapoda</taxon>
        <taxon>Insecta</taxon>
        <taxon>Pterygota</taxon>
        <taxon>Neoptera</taxon>
        <taxon>Paraneoptera</taxon>
        <taxon>Hemiptera</taxon>
        <taxon>Sternorrhyncha</taxon>
        <taxon>Aphidomorpha</taxon>
        <taxon>Aphidoidea</taxon>
        <taxon>Aphididae</taxon>
        <taxon>Aphidini</taxon>
        <taxon>Aphis</taxon>
        <taxon>Aphis</taxon>
    </lineage>
</organism>
<dbReference type="GO" id="GO:0000981">
    <property type="term" value="F:DNA-binding transcription factor activity, RNA polymerase II-specific"/>
    <property type="evidence" value="ECO:0007669"/>
    <property type="project" value="InterPro"/>
</dbReference>
<gene>
    <name evidence="10" type="ORF">FWK35_00024867</name>
</gene>
<dbReference type="PRINTS" id="PR00024">
    <property type="entry name" value="HOMEOBOX"/>
</dbReference>
<dbReference type="PROSITE" id="PS00027">
    <property type="entry name" value="HOMEOBOX_1"/>
    <property type="match status" value="1"/>
</dbReference>
<evidence type="ECO:0000313" key="10">
    <source>
        <dbReference type="EMBL" id="KAF0760268.1"/>
    </source>
</evidence>
<dbReference type="OrthoDB" id="6159439at2759"/>
<reference evidence="10 11" key="1">
    <citation type="submission" date="2019-08" db="EMBL/GenBank/DDBJ databases">
        <title>Whole genome of Aphis craccivora.</title>
        <authorList>
            <person name="Voronova N.V."/>
            <person name="Shulinski R.S."/>
            <person name="Bandarenka Y.V."/>
            <person name="Zhorov D.G."/>
            <person name="Warner D."/>
        </authorList>
    </citation>
    <scope>NUCLEOTIDE SEQUENCE [LARGE SCALE GENOMIC DNA]</scope>
    <source>
        <strain evidence="10">180601</strain>
        <tissue evidence="10">Whole Body</tissue>
    </source>
</reference>
<evidence type="ECO:0000256" key="5">
    <source>
        <dbReference type="ARBA" id="ARBA00023155"/>
    </source>
</evidence>
<comment type="similarity">
    <text evidence="2">Belongs to the Antp homeobox family.</text>
</comment>
<dbReference type="InterPro" id="IPR017970">
    <property type="entry name" value="Homeobox_CS"/>
</dbReference>
<evidence type="ECO:0000313" key="11">
    <source>
        <dbReference type="Proteomes" id="UP000478052"/>
    </source>
</evidence>
<dbReference type="SMART" id="SM00389">
    <property type="entry name" value="HOX"/>
    <property type="match status" value="1"/>
</dbReference>
<keyword evidence="3" id="KW-0217">Developmental protein</keyword>
<dbReference type="Pfam" id="PF00046">
    <property type="entry name" value="Homeodomain"/>
    <property type="match status" value="1"/>
</dbReference>
<evidence type="ECO:0000256" key="7">
    <source>
        <dbReference type="PROSITE-ProRule" id="PRU00108"/>
    </source>
</evidence>
<comment type="caution">
    <text evidence="10">The sequence shown here is derived from an EMBL/GenBank/DDBJ whole genome shotgun (WGS) entry which is preliminary data.</text>
</comment>
<comment type="subcellular location">
    <subcellularLocation>
        <location evidence="1 7 8">Nucleus</location>
    </subcellularLocation>
</comment>
<dbReference type="GO" id="GO:0000978">
    <property type="term" value="F:RNA polymerase II cis-regulatory region sequence-specific DNA binding"/>
    <property type="evidence" value="ECO:0007669"/>
    <property type="project" value="TreeGrafter"/>
</dbReference>
<dbReference type="Proteomes" id="UP000478052">
    <property type="component" value="Unassembled WGS sequence"/>
</dbReference>
<dbReference type="InterPro" id="IPR001356">
    <property type="entry name" value="HD"/>
</dbReference>
<name>A0A6G0YRW0_APHCR</name>
<evidence type="ECO:0000256" key="6">
    <source>
        <dbReference type="ARBA" id="ARBA00023242"/>
    </source>
</evidence>
<dbReference type="InterPro" id="IPR009057">
    <property type="entry name" value="Homeodomain-like_sf"/>
</dbReference>
<dbReference type="GO" id="GO:0000122">
    <property type="term" value="P:negative regulation of transcription by RNA polymerase II"/>
    <property type="evidence" value="ECO:0007669"/>
    <property type="project" value="TreeGrafter"/>
</dbReference>
<dbReference type="InterPro" id="IPR020479">
    <property type="entry name" value="HD_metazoa"/>
</dbReference>
<dbReference type="PANTHER" id="PTHR45659:SF4">
    <property type="entry name" value="HOMEOBOX PROTEIN ABDOMINAL-A"/>
    <property type="match status" value="1"/>
</dbReference>
<dbReference type="CDD" id="cd00086">
    <property type="entry name" value="homeodomain"/>
    <property type="match status" value="1"/>
</dbReference>
<dbReference type="InterPro" id="IPR050296">
    <property type="entry name" value="Antp_homeobox"/>
</dbReference>
<dbReference type="PANTHER" id="PTHR45659">
    <property type="entry name" value="HOMEOBOX PROTEIN HOX"/>
    <property type="match status" value="1"/>
</dbReference>
<evidence type="ECO:0000256" key="3">
    <source>
        <dbReference type="ARBA" id="ARBA00022473"/>
    </source>
</evidence>
<keyword evidence="5 7" id="KW-0371">Homeobox</keyword>
<dbReference type="AlphaFoldDB" id="A0A6G0YRW0"/>
<evidence type="ECO:0000256" key="1">
    <source>
        <dbReference type="ARBA" id="ARBA00004123"/>
    </source>
</evidence>
<keyword evidence="4 7" id="KW-0238">DNA-binding</keyword>
<dbReference type="EMBL" id="VUJU01002734">
    <property type="protein sequence ID" value="KAF0760268.1"/>
    <property type="molecule type" value="Genomic_DNA"/>
</dbReference>
<feature type="DNA-binding region" description="Homeobox" evidence="7">
    <location>
        <begin position="48"/>
        <end position="107"/>
    </location>
</feature>
<dbReference type="PROSITE" id="PS50071">
    <property type="entry name" value="HOMEOBOX_2"/>
    <property type="match status" value="1"/>
</dbReference>
<evidence type="ECO:0000259" key="9">
    <source>
        <dbReference type="PROSITE" id="PS50071"/>
    </source>
</evidence>
<keyword evidence="11" id="KW-1185">Reference proteome</keyword>
<dbReference type="SUPFAM" id="SSF46689">
    <property type="entry name" value="Homeodomain-like"/>
    <property type="match status" value="1"/>
</dbReference>
<evidence type="ECO:0000256" key="8">
    <source>
        <dbReference type="RuleBase" id="RU000682"/>
    </source>
</evidence>
<keyword evidence="6 7" id="KW-0539">Nucleus</keyword>
<proteinExistence type="inferred from homology"/>
<evidence type="ECO:0000256" key="2">
    <source>
        <dbReference type="ARBA" id="ARBA00009107"/>
    </source>
</evidence>
<protein>
    <submittedName>
        <fullName evidence="10">Homeobox protein abdominal-A</fullName>
    </submittedName>
</protein>
<dbReference type="Gene3D" id="1.10.10.60">
    <property type="entry name" value="Homeodomain-like"/>
    <property type="match status" value="1"/>
</dbReference>
<accession>A0A6G0YRW0</accession>